<evidence type="ECO:0000313" key="1">
    <source>
        <dbReference type="EMBL" id="RZS99201.1"/>
    </source>
</evidence>
<protein>
    <recommendedName>
        <fullName evidence="3">Lipoprotein</fullName>
    </recommendedName>
</protein>
<evidence type="ECO:0008006" key="3">
    <source>
        <dbReference type="Google" id="ProtNLM"/>
    </source>
</evidence>
<comment type="caution">
    <text evidence="1">The sequence shown here is derived from an EMBL/GenBank/DDBJ whole genome shotgun (WGS) entry which is preliminary data.</text>
</comment>
<gene>
    <name evidence="1" type="ORF">EV197_0410</name>
</gene>
<evidence type="ECO:0000313" key="2">
    <source>
        <dbReference type="Proteomes" id="UP000292262"/>
    </source>
</evidence>
<proteinExistence type="predicted"/>
<dbReference type="OrthoDB" id="1160938at2"/>
<name>A0A4Q7PFG4_9FLAO</name>
<dbReference type="RefSeq" id="WP_130285055.1">
    <property type="nucleotide sequence ID" value="NZ_SGXE01000001.1"/>
</dbReference>
<dbReference type="AlphaFoldDB" id="A0A4Q7PFG4"/>
<sequence length="207" mass="23537">MKNSFLIVALVTLCLLSACDKETIDEQQQVQSIDEEIVDLESTLAKIHGGICYYYVKRGLKISGRCYSGFPSICQIYRICIPDIIFDPCYIIPCWIDILDPWIIYEKINPREFLSFRDKLELKINPEEQAVPFALNEAVAGLQFYQQEGFFKGNTLVLEEAMILDAETSRELGLHGNVVQPGRYPVIANEENGTFNAILAVEKGFER</sequence>
<organism evidence="1 2">
    <name type="scientific">Aquimarina brevivitae</name>
    <dbReference type="NCBI Taxonomy" id="323412"/>
    <lineage>
        <taxon>Bacteria</taxon>
        <taxon>Pseudomonadati</taxon>
        <taxon>Bacteroidota</taxon>
        <taxon>Flavobacteriia</taxon>
        <taxon>Flavobacteriales</taxon>
        <taxon>Flavobacteriaceae</taxon>
        <taxon>Aquimarina</taxon>
    </lineage>
</organism>
<dbReference type="EMBL" id="SGXE01000001">
    <property type="protein sequence ID" value="RZS99201.1"/>
    <property type="molecule type" value="Genomic_DNA"/>
</dbReference>
<reference evidence="1 2" key="1">
    <citation type="submission" date="2019-02" db="EMBL/GenBank/DDBJ databases">
        <title>Genomic Encyclopedia of Type Strains, Phase IV (KMG-IV): sequencing the most valuable type-strain genomes for metagenomic binning, comparative biology and taxonomic classification.</title>
        <authorList>
            <person name="Goeker M."/>
        </authorList>
    </citation>
    <scope>NUCLEOTIDE SEQUENCE [LARGE SCALE GENOMIC DNA]</scope>
    <source>
        <strain evidence="1 2">DSM 17196</strain>
    </source>
</reference>
<accession>A0A4Q7PFG4</accession>
<keyword evidence="2" id="KW-1185">Reference proteome</keyword>
<dbReference type="PROSITE" id="PS51257">
    <property type="entry name" value="PROKAR_LIPOPROTEIN"/>
    <property type="match status" value="1"/>
</dbReference>
<dbReference type="Proteomes" id="UP000292262">
    <property type="component" value="Unassembled WGS sequence"/>
</dbReference>